<keyword evidence="1" id="KW-1133">Transmembrane helix</keyword>
<sequence length="98" mass="11213">MESPKEKFEISEMEKFLEKHELRHIHSDVFERIITLVIAALGLIAALAWDEALRHIFENLFGGKGTLLEEISYAVVITTLAAFISVRLGKLFSKRKEK</sequence>
<reference evidence="2 3" key="1">
    <citation type="journal article" date="2015" name="Nature">
        <title>rRNA introns, odd ribosomes, and small enigmatic genomes across a large radiation of phyla.</title>
        <authorList>
            <person name="Brown C.T."/>
            <person name="Hug L.A."/>
            <person name="Thomas B.C."/>
            <person name="Sharon I."/>
            <person name="Castelle C.J."/>
            <person name="Singh A."/>
            <person name="Wilkins M.J."/>
            <person name="Williams K.H."/>
            <person name="Banfield J.F."/>
        </authorList>
    </citation>
    <scope>NUCLEOTIDE SEQUENCE [LARGE SCALE GENOMIC DNA]</scope>
</reference>
<evidence type="ECO:0000256" key="1">
    <source>
        <dbReference type="SAM" id="Phobius"/>
    </source>
</evidence>
<name>A0A0G0AVB5_9BACT</name>
<keyword evidence="1" id="KW-0472">Membrane</keyword>
<proteinExistence type="predicted"/>
<comment type="caution">
    <text evidence="2">The sequence shown here is derived from an EMBL/GenBank/DDBJ whole genome shotgun (WGS) entry which is preliminary data.</text>
</comment>
<keyword evidence="1" id="KW-0812">Transmembrane</keyword>
<dbReference type="InterPro" id="IPR043713">
    <property type="entry name" value="DUF5654"/>
</dbReference>
<dbReference type="EMBL" id="LBOG01000002">
    <property type="protein sequence ID" value="KKP30595.1"/>
    <property type="molecule type" value="Genomic_DNA"/>
</dbReference>
<feature type="transmembrane region" description="Helical" evidence="1">
    <location>
        <begin position="71"/>
        <end position="89"/>
    </location>
</feature>
<dbReference type="AlphaFoldDB" id="A0A0G0AVB5"/>
<organism evidence="2 3">
    <name type="scientific">Candidatus Nomurabacteria bacterium GW2011_GWF1_31_48</name>
    <dbReference type="NCBI Taxonomy" id="1618767"/>
    <lineage>
        <taxon>Bacteria</taxon>
        <taxon>Candidatus Nomuraibacteriota</taxon>
    </lineage>
</organism>
<accession>A0A0G0AVB5</accession>
<dbReference type="Proteomes" id="UP000034934">
    <property type="component" value="Unassembled WGS sequence"/>
</dbReference>
<dbReference type="Pfam" id="PF18898">
    <property type="entry name" value="DUF5654"/>
    <property type="match status" value="1"/>
</dbReference>
<protein>
    <submittedName>
        <fullName evidence="2">Uncharacterized protein</fullName>
    </submittedName>
</protein>
<feature type="transmembrane region" description="Helical" evidence="1">
    <location>
        <begin position="29"/>
        <end position="49"/>
    </location>
</feature>
<evidence type="ECO:0000313" key="3">
    <source>
        <dbReference type="Proteomes" id="UP000034934"/>
    </source>
</evidence>
<gene>
    <name evidence="2" type="ORF">UR19_C0002G0116</name>
</gene>
<evidence type="ECO:0000313" key="2">
    <source>
        <dbReference type="EMBL" id="KKP30595.1"/>
    </source>
</evidence>